<feature type="transmembrane region" description="Helical" evidence="6">
    <location>
        <begin position="270"/>
        <end position="291"/>
    </location>
</feature>
<dbReference type="PROSITE" id="PS50262">
    <property type="entry name" value="G_PROTEIN_RECEP_F1_2"/>
    <property type="match status" value="1"/>
</dbReference>
<evidence type="ECO:0000256" key="3">
    <source>
        <dbReference type="ARBA" id="ARBA00022989"/>
    </source>
</evidence>
<evidence type="ECO:0000256" key="6">
    <source>
        <dbReference type="SAM" id="Phobius"/>
    </source>
</evidence>
<dbReference type="AlphaFoldDB" id="A0A183KDB4"/>
<organism evidence="10">
    <name type="scientific">Schistosoma curassoni</name>
    <dbReference type="NCBI Taxonomy" id="6186"/>
    <lineage>
        <taxon>Eukaryota</taxon>
        <taxon>Metazoa</taxon>
        <taxon>Spiralia</taxon>
        <taxon>Lophotrochozoa</taxon>
        <taxon>Platyhelminthes</taxon>
        <taxon>Trematoda</taxon>
        <taxon>Digenea</taxon>
        <taxon>Strigeidida</taxon>
        <taxon>Schistosomatoidea</taxon>
        <taxon>Schistosomatidae</taxon>
        <taxon>Schistosoma</taxon>
    </lineage>
</organism>
<name>A0A183KDB4_9TREM</name>
<feature type="transmembrane region" description="Helical" evidence="6">
    <location>
        <begin position="114"/>
        <end position="140"/>
    </location>
</feature>
<keyword evidence="3 6" id="KW-1133">Transmembrane helix</keyword>
<accession>A0A183KDB4</accession>
<dbReference type="WBParaSite" id="SCUD_0001300901-mRNA-1">
    <property type="protein sequence ID" value="SCUD_0001300901-mRNA-1"/>
    <property type="gene ID" value="SCUD_0001300901"/>
</dbReference>
<reference evidence="8 9" key="2">
    <citation type="submission" date="2018-11" db="EMBL/GenBank/DDBJ databases">
        <authorList>
            <consortium name="Pathogen Informatics"/>
        </authorList>
    </citation>
    <scope>NUCLEOTIDE SEQUENCE [LARGE SCALE GENOMIC DNA]</scope>
    <source>
        <strain evidence="8">Dakar</strain>
        <strain evidence="9">Dakar, Senegal</strain>
    </source>
</reference>
<proteinExistence type="predicted"/>
<dbReference type="Gene3D" id="1.20.1070.10">
    <property type="entry name" value="Rhodopsin 7-helix transmembrane proteins"/>
    <property type="match status" value="1"/>
</dbReference>
<feature type="transmembrane region" description="Helical" evidence="6">
    <location>
        <begin position="46"/>
        <end position="73"/>
    </location>
</feature>
<feature type="transmembrane region" description="Helical" evidence="6">
    <location>
        <begin position="445"/>
        <end position="469"/>
    </location>
</feature>
<feature type="transmembrane region" description="Helical" evidence="6">
    <location>
        <begin position="160"/>
        <end position="184"/>
    </location>
</feature>
<feature type="transmembrane region" description="Helical" evidence="6">
    <location>
        <begin position="204"/>
        <end position="227"/>
    </location>
</feature>
<dbReference type="GO" id="GO:0016020">
    <property type="term" value="C:membrane"/>
    <property type="evidence" value="ECO:0007669"/>
    <property type="project" value="UniProtKB-SubCell"/>
</dbReference>
<dbReference type="EMBL" id="UZAK01035537">
    <property type="protein sequence ID" value="VDP50957.1"/>
    <property type="molecule type" value="Genomic_DNA"/>
</dbReference>
<evidence type="ECO:0000313" key="9">
    <source>
        <dbReference type="Proteomes" id="UP000279833"/>
    </source>
</evidence>
<keyword evidence="2 6" id="KW-0812">Transmembrane</keyword>
<dbReference type="STRING" id="6186.A0A183KDB4"/>
<feature type="compositionally biased region" description="Polar residues" evidence="5">
    <location>
        <begin position="625"/>
        <end position="644"/>
    </location>
</feature>
<feature type="region of interest" description="Disordered" evidence="5">
    <location>
        <begin position="342"/>
        <end position="366"/>
    </location>
</feature>
<dbReference type="PRINTS" id="PR00237">
    <property type="entry name" value="GPCRRHODOPSN"/>
</dbReference>
<keyword evidence="4 6" id="KW-0472">Membrane</keyword>
<evidence type="ECO:0000313" key="10">
    <source>
        <dbReference type="WBParaSite" id="SCUD_0001300901-mRNA-1"/>
    </source>
</evidence>
<dbReference type="InterPro" id="IPR052954">
    <property type="entry name" value="GPCR-Ligand_Int"/>
</dbReference>
<protein>
    <submittedName>
        <fullName evidence="10">G_PROTEIN_RECEP_F1_2 domain-containing protein</fullName>
    </submittedName>
</protein>
<dbReference type="GO" id="GO:0004930">
    <property type="term" value="F:G protein-coupled receptor activity"/>
    <property type="evidence" value="ECO:0007669"/>
    <property type="project" value="InterPro"/>
</dbReference>
<dbReference type="SUPFAM" id="SSF81321">
    <property type="entry name" value="Family A G protein-coupled receptor-like"/>
    <property type="match status" value="1"/>
</dbReference>
<feature type="region of interest" description="Disordered" evidence="5">
    <location>
        <begin position="619"/>
        <end position="644"/>
    </location>
</feature>
<evidence type="ECO:0000313" key="8">
    <source>
        <dbReference type="EMBL" id="VDP50957.1"/>
    </source>
</evidence>
<evidence type="ECO:0000256" key="2">
    <source>
        <dbReference type="ARBA" id="ARBA00022692"/>
    </source>
</evidence>
<evidence type="ECO:0000256" key="4">
    <source>
        <dbReference type="ARBA" id="ARBA00023136"/>
    </source>
</evidence>
<keyword evidence="9" id="KW-1185">Reference proteome</keyword>
<sequence length="644" mass="74865">MCILDSDNLVDSQKNIYNHHKHKHTKKRMNNSTTICHFTNPYQSGIAGILITHVSISLAILGIPANLLTLIVLKRDSSSTTTTTSGTFISTSTPATTTTLMISNTISNRNSINFILATLATEDILIILLYSLYYVAIHYYEKYTEQLIYLNLIKYADSPIYFLLSWIKVSEIYTILLLSLQRYLAIRWPLHSTYLCSLGRTKRILYSIFILSFILKLPNLILGYRILIINKQYNQLINNYCIEYKLEEIFIKQTWYRTFKIIYVQVLDQVITFIIPLNILIILNIGLILRVRQATIQRLREDSTGLLFNKSTNKHCNSFCNSNNNNMKSNKRELMTSRSSSTLSSTPYLQHNHHHHHHHHHHQTQHHAHNRSVTLTLIGVISIFILCETPTTICFCYEFWELLTEITQSDQLSNENTNITTTTTLTTSSTTTTESSLSTEPDFYYYAYPAALLCILIGCTSNFFIYMLIGLKFRRMCIMYLRELYQKIKRCFQLGCFYCKLNHVKSIITNTTPTPTIDTTTNNNVSSHHDQQNEMTYSQNKHCSYNNKASLLSTSKTLPSSSTSTTKITLLPLSWKKHKKPINCKHRVENLHKLKQQNNSKHHQRHNCYPHYHYNHHYQQRQPQENPQSYDNQPIQQNAMEESK</sequence>
<dbReference type="PANTHER" id="PTHR46641">
    <property type="entry name" value="FMRFAMIDE RECEPTOR-RELATED"/>
    <property type="match status" value="1"/>
</dbReference>
<dbReference type="Pfam" id="PF00001">
    <property type="entry name" value="7tm_1"/>
    <property type="match status" value="1"/>
</dbReference>
<evidence type="ECO:0000256" key="1">
    <source>
        <dbReference type="ARBA" id="ARBA00004370"/>
    </source>
</evidence>
<dbReference type="InterPro" id="IPR017452">
    <property type="entry name" value="GPCR_Rhodpsn_7TM"/>
</dbReference>
<feature type="transmembrane region" description="Helical" evidence="6">
    <location>
        <begin position="375"/>
        <end position="400"/>
    </location>
</feature>
<gene>
    <name evidence="8" type="ORF">SCUD_LOCUS13006</name>
</gene>
<comment type="subcellular location">
    <subcellularLocation>
        <location evidence="1">Membrane</location>
    </subcellularLocation>
</comment>
<dbReference type="Proteomes" id="UP000279833">
    <property type="component" value="Unassembled WGS sequence"/>
</dbReference>
<feature type="compositionally biased region" description="Basic residues" evidence="5">
    <location>
        <begin position="351"/>
        <end position="366"/>
    </location>
</feature>
<dbReference type="InterPro" id="IPR000276">
    <property type="entry name" value="GPCR_Rhodpsn"/>
</dbReference>
<evidence type="ECO:0000259" key="7">
    <source>
        <dbReference type="PROSITE" id="PS50262"/>
    </source>
</evidence>
<feature type="domain" description="G-protein coupled receptors family 1 profile" evidence="7">
    <location>
        <begin position="65"/>
        <end position="444"/>
    </location>
</feature>
<dbReference type="PANTHER" id="PTHR46641:SF2">
    <property type="entry name" value="FMRFAMIDE RECEPTOR"/>
    <property type="match status" value="1"/>
</dbReference>
<evidence type="ECO:0000256" key="5">
    <source>
        <dbReference type="SAM" id="MobiDB-lite"/>
    </source>
</evidence>
<reference evidence="10" key="1">
    <citation type="submission" date="2016-06" db="UniProtKB">
        <authorList>
            <consortium name="WormBaseParasite"/>
        </authorList>
    </citation>
    <scope>IDENTIFICATION</scope>
</reference>